<protein>
    <recommendedName>
        <fullName evidence="4">Cilia- and flagella-associated protein 298</fullName>
    </recommendedName>
</protein>
<dbReference type="PANTHER" id="PTHR13238">
    <property type="entry name" value="PROTEIN C21ORF59"/>
    <property type="match status" value="1"/>
</dbReference>
<reference evidence="2 3" key="1">
    <citation type="submission" date="2022-12" db="EMBL/GenBank/DDBJ databases">
        <title>Chromosome-level genome assembly of true bugs.</title>
        <authorList>
            <person name="Ma L."/>
            <person name="Li H."/>
        </authorList>
    </citation>
    <scope>NUCLEOTIDE SEQUENCE [LARGE SCALE GENOMIC DNA]</scope>
    <source>
        <strain evidence="2">Lab_2022b</strain>
    </source>
</reference>
<name>A0AAW1DMN6_9HEMI</name>
<dbReference type="EMBL" id="JAPXFL010000001">
    <property type="protein sequence ID" value="KAK9511882.1"/>
    <property type="molecule type" value="Genomic_DNA"/>
</dbReference>
<sequence>MVILHVKCGDESQFLYNTSVNIDIDTLTNEVVAIYNGRLKIGRICMAIEQLAEHGTMLPPNMAGLNEEQVKELKLKDEWGEICEPMGGFTHNPDIYFNRNGKQPSESMQNVLKKTIEDAKAMVSKKKVGANVVLTQKDVFDAISMLRGAVTIVYPMNLPPHDTIRLEFENNEHLEGTQASLEVVDPILAQLWFSGKEMFRDKKLKDFVGSNEKTKIVVKLTCAGRCPPGREPVFTEEEKKEMMLHAYRRQEDLKVCD</sequence>
<comment type="caution">
    <text evidence="2">The sequence shown here is derived from an EMBL/GenBank/DDBJ whole genome shotgun (WGS) entry which is preliminary data.</text>
</comment>
<dbReference type="Proteomes" id="UP001461498">
    <property type="component" value="Unassembled WGS sequence"/>
</dbReference>
<evidence type="ECO:0000313" key="2">
    <source>
        <dbReference type="EMBL" id="KAK9511882.1"/>
    </source>
</evidence>
<dbReference type="InterPro" id="IPR021298">
    <property type="entry name" value="CFAP298"/>
</dbReference>
<comment type="similarity">
    <text evidence="1">Belongs to the CFAP298 family.</text>
</comment>
<proteinExistence type="inferred from homology"/>
<dbReference type="AlphaFoldDB" id="A0AAW1DMN6"/>
<dbReference type="GO" id="GO:0003352">
    <property type="term" value="P:regulation of cilium movement"/>
    <property type="evidence" value="ECO:0007669"/>
    <property type="project" value="InterPro"/>
</dbReference>
<evidence type="ECO:0000313" key="3">
    <source>
        <dbReference type="Proteomes" id="UP001461498"/>
    </source>
</evidence>
<gene>
    <name evidence="2" type="ORF">O3M35_000452</name>
</gene>
<evidence type="ECO:0000256" key="1">
    <source>
        <dbReference type="ARBA" id="ARBA00009619"/>
    </source>
</evidence>
<keyword evidence="3" id="KW-1185">Reference proteome</keyword>
<dbReference type="Pfam" id="PF11069">
    <property type="entry name" value="CFAP298"/>
    <property type="match status" value="1"/>
</dbReference>
<evidence type="ECO:0008006" key="4">
    <source>
        <dbReference type="Google" id="ProtNLM"/>
    </source>
</evidence>
<dbReference type="PANTHER" id="PTHR13238:SF0">
    <property type="entry name" value="CILIA- AND FLAGELLA-ASSOCIATED PROTEIN 298"/>
    <property type="match status" value="1"/>
</dbReference>
<organism evidence="2 3">
    <name type="scientific">Rhynocoris fuscipes</name>
    <dbReference type="NCBI Taxonomy" id="488301"/>
    <lineage>
        <taxon>Eukaryota</taxon>
        <taxon>Metazoa</taxon>
        <taxon>Ecdysozoa</taxon>
        <taxon>Arthropoda</taxon>
        <taxon>Hexapoda</taxon>
        <taxon>Insecta</taxon>
        <taxon>Pterygota</taxon>
        <taxon>Neoptera</taxon>
        <taxon>Paraneoptera</taxon>
        <taxon>Hemiptera</taxon>
        <taxon>Heteroptera</taxon>
        <taxon>Panheteroptera</taxon>
        <taxon>Cimicomorpha</taxon>
        <taxon>Reduviidae</taxon>
        <taxon>Harpactorinae</taxon>
        <taxon>Harpactorini</taxon>
        <taxon>Rhynocoris</taxon>
    </lineage>
</organism>
<accession>A0AAW1DMN6</accession>